<evidence type="ECO:0000313" key="1">
    <source>
        <dbReference type="EMBL" id="GBM71395.1"/>
    </source>
</evidence>
<dbReference type="OrthoDB" id="6462384at2759"/>
<gene>
    <name evidence="1" type="ORF">AVEN_248594_1</name>
</gene>
<comment type="caution">
    <text evidence="1">The sequence shown here is derived from an EMBL/GenBank/DDBJ whole genome shotgun (WGS) entry which is preliminary data.</text>
</comment>
<organism evidence="1 2">
    <name type="scientific">Araneus ventricosus</name>
    <name type="common">Orbweaver spider</name>
    <name type="synonym">Epeira ventricosa</name>
    <dbReference type="NCBI Taxonomy" id="182803"/>
    <lineage>
        <taxon>Eukaryota</taxon>
        <taxon>Metazoa</taxon>
        <taxon>Ecdysozoa</taxon>
        <taxon>Arthropoda</taxon>
        <taxon>Chelicerata</taxon>
        <taxon>Arachnida</taxon>
        <taxon>Araneae</taxon>
        <taxon>Araneomorphae</taxon>
        <taxon>Entelegynae</taxon>
        <taxon>Araneoidea</taxon>
        <taxon>Araneidae</taxon>
        <taxon>Araneus</taxon>
    </lineage>
</organism>
<dbReference type="EMBL" id="BGPR01002309">
    <property type="protein sequence ID" value="GBM71395.1"/>
    <property type="molecule type" value="Genomic_DNA"/>
</dbReference>
<name>A0A4Y2I1K0_ARAVE</name>
<evidence type="ECO:0000313" key="2">
    <source>
        <dbReference type="Proteomes" id="UP000499080"/>
    </source>
</evidence>
<dbReference type="AlphaFoldDB" id="A0A4Y2I1K0"/>
<accession>A0A4Y2I1K0</accession>
<dbReference type="Proteomes" id="UP000499080">
    <property type="component" value="Unassembled WGS sequence"/>
</dbReference>
<sequence>MCRNNKVIRYVCIDQYVIFHYFCNINVKESTFAFKLAEKGFFFLFVDFCLSSTGLKVYSREIRDVEDLRTSIAAAIATVTKEMLQRTWLELDYQLDILRATKGAHVEVH</sequence>
<proteinExistence type="predicted"/>
<keyword evidence="2" id="KW-1185">Reference proteome</keyword>
<reference evidence="1 2" key="1">
    <citation type="journal article" date="2019" name="Sci. Rep.">
        <title>Orb-weaving spider Araneus ventricosus genome elucidates the spidroin gene catalogue.</title>
        <authorList>
            <person name="Kono N."/>
            <person name="Nakamura H."/>
            <person name="Ohtoshi R."/>
            <person name="Moran D.A.P."/>
            <person name="Shinohara A."/>
            <person name="Yoshida Y."/>
            <person name="Fujiwara M."/>
            <person name="Mori M."/>
            <person name="Tomita M."/>
            <person name="Arakawa K."/>
        </authorList>
    </citation>
    <scope>NUCLEOTIDE SEQUENCE [LARGE SCALE GENOMIC DNA]</scope>
</reference>
<protein>
    <submittedName>
        <fullName evidence="1">Uncharacterized protein</fullName>
    </submittedName>
</protein>